<sequence>MEGRYEKIFLSDKHKHCMLGIREERDLKYFKYLSELLLAFSGVGEKGAKMANSSIDW</sequence>
<gene>
    <name evidence="1" type="ORF">EVI01_10960</name>
</gene>
<reference evidence="1 2" key="1">
    <citation type="submission" date="2019-07" db="EMBL/GenBank/DDBJ databases">
        <title>Whole genome shotgun sequence of Enterococcus villorum NBRC 100699.</title>
        <authorList>
            <person name="Hosoyama A."/>
            <person name="Uohara A."/>
            <person name="Ohji S."/>
            <person name="Ichikawa N."/>
        </authorList>
    </citation>
    <scope>NUCLEOTIDE SEQUENCE [LARGE SCALE GENOMIC DNA]</scope>
    <source>
        <strain evidence="1 2">NBRC 100699</strain>
    </source>
</reference>
<name>A0A511J256_9ENTE</name>
<protein>
    <submittedName>
        <fullName evidence="1">Uncharacterized protein</fullName>
    </submittedName>
</protein>
<dbReference type="Proteomes" id="UP000321830">
    <property type="component" value="Unassembled WGS sequence"/>
</dbReference>
<dbReference type="AlphaFoldDB" id="A0A511J256"/>
<evidence type="ECO:0000313" key="1">
    <source>
        <dbReference type="EMBL" id="GEL91759.1"/>
    </source>
</evidence>
<evidence type="ECO:0000313" key="2">
    <source>
        <dbReference type="Proteomes" id="UP000321830"/>
    </source>
</evidence>
<organism evidence="1 2">
    <name type="scientific">Enterococcus villorum</name>
    <dbReference type="NCBI Taxonomy" id="112904"/>
    <lineage>
        <taxon>Bacteria</taxon>
        <taxon>Bacillati</taxon>
        <taxon>Bacillota</taxon>
        <taxon>Bacilli</taxon>
        <taxon>Lactobacillales</taxon>
        <taxon>Enterococcaceae</taxon>
        <taxon>Enterococcus</taxon>
    </lineage>
</organism>
<accession>A0A511J256</accession>
<comment type="caution">
    <text evidence="1">The sequence shown here is derived from an EMBL/GenBank/DDBJ whole genome shotgun (WGS) entry which is preliminary data.</text>
</comment>
<dbReference type="EMBL" id="BJWF01000009">
    <property type="protein sequence ID" value="GEL91759.1"/>
    <property type="molecule type" value="Genomic_DNA"/>
</dbReference>
<proteinExistence type="predicted"/>